<protein>
    <submittedName>
        <fullName evidence="1">Uncharacterized protein</fullName>
    </submittedName>
</protein>
<reference evidence="1" key="1">
    <citation type="journal article" date="2020" name="G3 (Bethesda)">
        <title>High-Quality Assemblies for Three Invasive Social Wasps from the &lt;i&gt;Vespula&lt;/i&gt; Genus.</title>
        <authorList>
            <person name="Harrop T.W.R."/>
            <person name="Guhlin J."/>
            <person name="McLaughlin G.M."/>
            <person name="Permina E."/>
            <person name="Stockwell P."/>
            <person name="Gilligan J."/>
            <person name="Le Lec M.F."/>
            <person name="Gruber M.A.M."/>
            <person name="Quinn O."/>
            <person name="Lovegrove M."/>
            <person name="Duncan E.J."/>
            <person name="Remnant E.J."/>
            <person name="Van Eeckhoven J."/>
            <person name="Graham B."/>
            <person name="Knapp R.A."/>
            <person name="Langford K.W."/>
            <person name="Kronenberg Z."/>
            <person name="Press M.O."/>
            <person name="Eacker S.M."/>
            <person name="Wilson-Rankin E.E."/>
            <person name="Purcell J."/>
            <person name="Lester P.J."/>
            <person name="Dearden P.K."/>
        </authorList>
    </citation>
    <scope>NUCLEOTIDE SEQUENCE</scope>
    <source>
        <strain evidence="1">Linc-1</strain>
    </source>
</reference>
<dbReference type="Proteomes" id="UP000617340">
    <property type="component" value="Unassembled WGS sequence"/>
</dbReference>
<gene>
    <name evidence="1" type="ORF">HZH68_006331</name>
</gene>
<evidence type="ECO:0000313" key="2">
    <source>
        <dbReference type="Proteomes" id="UP000617340"/>
    </source>
</evidence>
<dbReference type="AlphaFoldDB" id="A0A834KB97"/>
<organism evidence="1 2">
    <name type="scientific">Vespula germanica</name>
    <name type="common">German yellow jacket</name>
    <name type="synonym">Paravespula germanica</name>
    <dbReference type="NCBI Taxonomy" id="30212"/>
    <lineage>
        <taxon>Eukaryota</taxon>
        <taxon>Metazoa</taxon>
        <taxon>Ecdysozoa</taxon>
        <taxon>Arthropoda</taxon>
        <taxon>Hexapoda</taxon>
        <taxon>Insecta</taxon>
        <taxon>Pterygota</taxon>
        <taxon>Neoptera</taxon>
        <taxon>Endopterygota</taxon>
        <taxon>Hymenoptera</taxon>
        <taxon>Apocrita</taxon>
        <taxon>Aculeata</taxon>
        <taxon>Vespoidea</taxon>
        <taxon>Vespidae</taxon>
        <taxon>Vespinae</taxon>
        <taxon>Vespula</taxon>
    </lineage>
</organism>
<sequence>MTQKRSRFMRASSCGLSRKLPMIHTITSENLTSEHARCPTDICAKTPRNTVVGIDLKKCWTVVKPEMLSVKSGRSRDTIESVAMATAKSYFDGRQNLLGICSGQAENSFPRLTEDDRLEHLAPCFLDSRLSFVRQTTARALLEYCSPSHSCRLNANGSWGFPLKPLLFYPLSRRNPEASATLPSSRPSFNGTLTRTEGNLCDLPADCSVFHILTPAFIGSPLFPTSIIEN</sequence>
<accession>A0A834KB97</accession>
<evidence type="ECO:0000313" key="1">
    <source>
        <dbReference type="EMBL" id="KAF7403537.1"/>
    </source>
</evidence>
<name>A0A834KB97_VESGE</name>
<dbReference type="EMBL" id="JACSDZ010000005">
    <property type="protein sequence ID" value="KAF7403537.1"/>
    <property type="molecule type" value="Genomic_DNA"/>
</dbReference>
<proteinExistence type="predicted"/>
<keyword evidence="2" id="KW-1185">Reference proteome</keyword>
<comment type="caution">
    <text evidence="1">The sequence shown here is derived from an EMBL/GenBank/DDBJ whole genome shotgun (WGS) entry which is preliminary data.</text>
</comment>